<keyword evidence="2 5" id="KW-0812">Transmembrane</keyword>
<keyword evidence="8" id="KW-1185">Reference proteome</keyword>
<feature type="transmembrane region" description="Helical" evidence="5">
    <location>
        <begin position="400"/>
        <end position="418"/>
    </location>
</feature>
<feature type="transmembrane region" description="Helical" evidence="5">
    <location>
        <begin position="61"/>
        <end position="81"/>
    </location>
</feature>
<gene>
    <name evidence="7" type="ORF">ACFY35_04830</name>
</gene>
<dbReference type="PANTHER" id="PTHR37422">
    <property type="entry name" value="TEICHURONIC ACID BIOSYNTHESIS PROTEIN TUAE"/>
    <property type="match status" value="1"/>
</dbReference>
<dbReference type="EMBL" id="JBIAZU010000001">
    <property type="protein sequence ID" value="MFF5288739.1"/>
    <property type="molecule type" value="Genomic_DNA"/>
</dbReference>
<keyword evidence="4 5" id="KW-0472">Membrane</keyword>
<dbReference type="InterPro" id="IPR007016">
    <property type="entry name" value="O-antigen_ligase-rel_domated"/>
</dbReference>
<dbReference type="GO" id="GO:0016874">
    <property type="term" value="F:ligase activity"/>
    <property type="evidence" value="ECO:0007669"/>
    <property type="project" value="UniProtKB-KW"/>
</dbReference>
<keyword evidence="7" id="KW-0436">Ligase</keyword>
<feature type="transmembrane region" description="Helical" evidence="5">
    <location>
        <begin position="216"/>
        <end position="234"/>
    </location>
</feature>
<name>A0ABW6W606_9ACTN</name>
<dbReference type="Proteomes" id="UP001602245">
    <property type="component" value="Unassembled WGS sequence"/>
</dbReference>
<comment type="subcellular location">
    <subcellularLocation>
        <location evidence="1">Membrane</location>
        <topology evidence="1">Multi-pass membrane protein</topology>
    </subcellularLocation>
</comment>
<feature type="transmembrane region" description="Helical" evidence="5">
    <location>
        <begin position="93"/>
        <end position="116"/>
    </location>
</feature>
<evidence type="ECO:0000313" key="8">
    <source>
        <dbReference type="Proteomes" id="UP001602245"/>
    </source>
</evidence>
<keyword evidence="3 5" id="KW-1133">Transmembrane helix</keyword>
<feature type="domain" description="O-antigen ligase-related" evidence="6">
    <location>
        <begin position="245"/>
        <end position="375"/>
    </location>
</feature>
<organism evidence="7 8">
    <name type="scientific">Paractinoplanes globisporus</name>
    <dbReference type="NCBI Taxonomy" id="113565"/>
    <lineage>
        <taxon>Bacteria</taxon>
        <taxon>Bacillati</taxon>
        <taxon>Actinomycetota</taxon>
        <taxon>Actinomycetes</taxon>
        <taxon>Micromonosporales</taxon>
        <taxon>Micromonosporaceae</taxon>
        <taxon>Paractinoplanes</taxon>
    </lineage>
</organism>
<evidence type="ECO:0000259" key="6">
    <source>
        <dbReference type="Pfam" id="PF04932"/>
    </source>
</evidence>
<accession>A0ABW6W606</accession>
<feature type="transmembrane region" description="Helical" evidence="5">
    <location>
        <begin position="263"/>
        <end position="279"/>
    </location>
</feature>
<feature type="transmembrane region" description="Helical" evidence="5">
    <location>
        <begin position="157"/>
        <end position="175"/>
    </location>
</feature>
<feature type="transmembrane region" description="Helical" evidence="5">
    <location>
        <begin position="424"/>
        <end position="443"/>
    </location>
</feature>
<feature type="transmembrane region" description="Helical" evidence="5">
    <location>
        <begin position="128"/>
        <end position="145"/>
    </location>
</feature>
<sequence length="463" mass="50835">MTTSTIGLADPADLEPSLLYERTYATRRRPTYIDAAVLLSFMFLLLAFIPAREVLPGATDVGRPALVVGFLLFLWWVVTRFHPGVVMLGPQPIRWAFFAFFGVLLIGYAVGFLRGLTSMEANAADRTMLYFCTFGGAVLTAADGLPNWLKLRTLLKVLVVSATFVAAFGLVEYVLQRDLSNYLLLPGLQEKGWVPVLEDRGSGVRVASTTSHYIEMAAYLALVLPFAIHFAIFSRKPKRRWMAIAAAVIIAAGIASTISRTGIIAEVIMFLALIPLWTWRMRYNIGVGIAILIAGAAAGNGGLTHTLLHLFDNPTNNSSISARYERYPLAFRYIGERPWLGRGTGTWVSPQYQIMDNQWLETLLSNGFVGAAAYLALHVTAISVAWLAMRRSPDREVKHLCAALISTQFMGLIVAATFDSLAFLTFATTLALTIGMCGTVWRLTHPQRMVRTSATRAFGGRAG</sequence>
<feature type="transmembrane region" description="Helical" evidence="5">
    <location>
        <begin position="241"/>
        <end position="257"/>
    </location>
</feature>
<reference evidence="7 8" key="1">
    <citation type="submission" date="2024-10" db="EMBL/GenBank/DDBJ databases">
        <title>The Natural Products Discovery Center: Release of the First 8490 Sequenced Strains for Exploring Actinobacteria Biosynthetic Diversity.</title>
        <authorList>
            <person name="Kalkreuter E."/>
            <person name="Kautsar S.A."/>
            <person name="Yang D."/>
            <person name="Bader C.D."/>
            <person name="Teijaro C.N."/>
            <person name="Fluegel L."/>
            <person name="Davis C.M."/>
            <person name="Simpson J.R."/>
            <person name="Lauterbach L."/>
            <person name="Steele A.D."/>
            <person name="Gui C."/>
            <person name="Meng S."/>
            <person name="Li G."/>
            <person name="Viehrig K."/>
            <person name="Ye F."/>
            <person name="Su P."/>
            <person name="Kiefer A.F."/>
            <person name="Nichols A."/>
            <person name="Cepeda A.J."/>
            <person name="Yan W."/>
            <person name="Fan B."/>
            <person name="Jiang Y."/>
            <person name="Adhikari A."/>
            <person name="Zheng C.-J."/>
            <person name="Schuster L."/>
            <person name="Cowan T.M."/>
            <person name="Smanski M.J."/>
            <person name="Chevrette M.G."/>
            <person name="De Carvalho L.P.S."/>
            <person name="Shen B."/>
        </authorList>
    </citation>
    <scope>NUCLEOTIDE SEQUENCE [LARGE SCALE GENOMIC DNA]</scope>
    <source>
        <strain evidence="7 8">NPDC000087</strain>
    </source>
</reference>
<evidence type="ECO:0000256" key="1">
    <source>
        <dbReference type="ARBA" id="ARBA00004141"/>
    </source>
</evidence>
<proteinExistence type="predicted"/>
<evidence type="ECO:0000313" key="7">
    <source>
        <dbReference type="EMBL" id="MFF5288739.1"/>
    </source>
</evidence>
<feature type="transmembrane region" description="Helical" evidence="5">
    <location>
        <begin position="368"/>
        <end position="388"/>
    </location>
</feature>
<evidence type="ECO:0000256" key="3">
    <source>
        <dbReference type="ARBA" id="ARBA00022989"/>
    </source>
</evidence>
<dbReference type="PANTHER" id="PTHR37422:SF23">
    <property type="entry name" value="TEICHURONIC ACID BIOSYNTHESIS PROTEIN TUAE"/>
    <property type="match status" value="1"/>
</dbReference>
<evidence type="ECO:0000256" key="2">
    <source>
        <dbReference type="ARBA" id="ARBA00022692"/>
    </source>
</evidence>
<dbReference type="InterPro" id="IPR051533">
    <property type="entry name" value="WaaL-like"/>
</dbReference>
<evidence type="ECO:0000256" key="5">
    <source>
        <dbReference type="SAM" id="Phobius"/>
    </source>
</evidence>
<dbReference type="RefSeq" id="WP_026205177.1">
    <property type="nucleotide sequence ID" value="NZ_JBIAZU010000001.1"/>
</dbReference>
<protein>
    <submittedName>
        <fullName evidence="7">O-antigen ligase family protein</fullName>
    </submittedName>
</protein>
<comment type="caution">
    <text evidence="7">The sequence shown here is derived from an EMBL/GenBank/DDBJ whole genome shotgun (WGS) entry which is preliminary data.</text>
</comment>
<feature type="transmembrane region" description="Helical" evidence="5">
    <location>
        <begin position="286"/>
        <end position="308"/>
    </location>
</feature>
<feature type="transmembrane region" description="Helical" evidence="5">
    <location>
        <begin position="31"/>
        <end position="49"/>
    </location>
</feature>
<evidence type="ECO:0000256" key="4">
    <source>
        <dbReference type="ARBA" id="ARBA00023136"/>
    </source>
</evidence>
<dbReference type="Pfam" id="PF04932">
    <property type="entry name" value="Wzy_C"/>
    <property type="match status" value="1"/>
</dbReference>